<proteinExistence type="predicted"/>
<dbReference type="GO" id="GO:0005886">
    <property type="term" value="C:plasma membrane"/>
    <property type="evidence" value="ECO:0007669"/>
    <property type="project" value="UniProtKB-SubCell"/>
</dbReference>
<evidence type="ECO:0000256" key="2">
    <source>
        <dbReference type="ARBA" id="ARBA00022475"/>
    </source>
</evidence>
<evidence type="ECO:0008006" key="12">
    <source>
        <dbReference type="Google" id="ProtNLM"/>
    </source>
</evidence>
<accession>A0A3S0ZBP0</accession>
<name>A0A3S0ZBP0_ELYCH</name>
<comment type="caution">
    <text evidence="10">The sequence shown here is derived from an EMBL/GenBank/DDBJ whole genome shotgun (WGS) entry which is preliminary data.</text>
</comment>
<protein>
    <recommendedName>
        <fullName evidence="12">LRRNT domain-containing protein</fullName>
    </recommendedName>
</protein>
<dbReference type="Gene3D" id="3.80.10.10">
    <property type="entry name" value="Ribonuclease Inhibitor"/>
    <property type="match status" value="3"/>
</dbReference>
<evidence type="ECO:0000256" key="5">
    <source>
        <dbReference type="ARBA" id="ARBA00022729"/>
    </source>
</evidence>
<dbReference type="AlphaFoldDB" id="A0A3S0ZBP0"/>
<dbReference type="OrthoDB" id="6162395at2759"/>
<evidence type="ECO:0000256" key="7">
    <source>
        <dbReference type="ARBA" id="ARBA00022989"/>
    </source>
</evidence>
<dbReference type="SUPFAM" id="SSF52058">
    <property type="entry name" value="L domain-like"/>
    <property type="match status" value="2"/>
</dbReference>
<dbReference type="FunFam" id="3.80.10.10:FF:001438">
    <property type="entry name" value="Uncharacterized protein"/>
    <property type="match status" value="1"/>
</dbReference>
<dbReference type="PANTHER" id="PTHR45712:SF22">
    <property type="entry name" value="INSULIN-LIKE GROWTH FACTOR-BINDING PROTEIN COMPLEX ACID LABILE SUBUNIT"/>
    <property type="match status" value="1"/>
</dbReference>
<feature type="compositionally biased region" description="Basic residues" evidence="9">
    <location>
        <begin position="556"/>
        <end position="579"/>
    </location>
</feature>
<organism evidence="10 11">
    <name type="scientific">Elysia chlorotica</name>
    <name type="common">Eastern emerald elysia</name>
    <name type="synonym">Sea slug</name>
    <dbReference type="NCBI Taxonomy" id="188477"/>
    <lineage>
        <taxon>Eukaryota</taxon>
        <taxon>Metazoa</taxon>
        <taxon>Spiralia</taxon>
        <taxon>Lophotrochozoa</taxon>
        <taxon>Mollusca</taxon>
        <taxon>Gastropoda</taxon>
        <taxon>Heterobranchia</taxon>
        <taxon>Euthyneura</taxon>
        <taxon>Panpulmonata</taxon>
        <taxon>Sacoglossa</taxon>
        <taxon>Placobranchoidea</taxon>
        <taxon>Plakobranchidae</taxon>
        <taxon>Elysia</taxon>
    </lineage>
</organism>
<keyword evidence="3" id="KW-0433">Leucine-rich repeat</keyword>
<reference evidence="10 11" key="1">
    <citation type="submission" date="2019-01" db="EMBL/GenBank/DDBJ databases">
        <title>A draft genome assembly of the solar-powered sea slug Elysia chlorotica.</title>
        <authorList>
            <person name="Cai H."/>
            <person name="Li Q."/>
            <person name="Fang X."/>
            <person name="Li J."/>
            <person name="Curtis N.E."/>
            <person name="Altenburger A."/>
            <person name="Shibata T."/>
            <person name="Feng M."/>
            <person name="Maeda T."/>
            <person name="Schwartz J.A."/>
            <person name="Shigenobu S."/>
            <person name="Lundholm N."/>
            <person name="Nishiyama T."/>
            <person name="Yang H."/>
            <person name="Hasebe M."/>
            <person name="Li S."/>
            <person name="Pierce S.K."/>
            <person name="Wang J."/>
        </authorList>
    </citation>
    <scope>NUCLEOTIDE SEQUENCE [LARGE SCALE GENOMIC DNA]</scope>
    <source>
        <strain evidence="10">EC2010</strain>
        <tissue evidence="10">Whole organism of an adult</tissue>
    </source>
</reference>
<dbReference type="Pfam" id="PF13855">
    <property type="entry name" value="LRR_8"/>
    <property type="match status" value="4"/>
</dbReference>
<keyword evidence="5" id="KW-0732">Signal</keyword>
<dbReference type="SMART" id="SM00365">
    <property type="entry name" value="LRR_SD22"/>
    <property type="match status" value="9"/>
</dbReference>
<evidence type="ECO:0000256" key="3">
    <source>
        <dbReference type="ARBA" id="ARBA00022614"/>
    </source>
</evidence>
<dbReference type="Pfam" id="PF00560">
    <property type="entry name" value="LRR_1"/>
    <property type="match status" value="1"/>
</dbReference>
<evidence type="ECO:0000256" key="1">
    <source>
        <dbReference type="ARBA" id="ARBA00004236"/>
    </source>
</evidence>
<dbReference type="InterPro" id="IPR001611">
    <property type="entry name" value="Leu-rich_rpt"/>
</dbReference>
<dbReference type="InterPro" id="IPR032675">
    <property type="entry name" value="LRR_dom_sf"/>
</dbReference>
<gene>
    <name evidence="10" type="ORF">EGW08_020962</name>
</gene>
<dbReference type="InterPro" id="IPR003591">
    <property type="entry name" value="Leu-rich_rpt_typical-subtyp"/>
</dbReference>
<dbReference type="STRING" id="188477.A0A3S0ZBP0"/>
<evidence type="ECO:0000256" key="6">
    <source>
        <dbReference type="ARBA" id="ARBA00022737"/>
    </source>
</evidence>
<keyword evidence="8" id="KW-0472">Membrane</keyword>
<dbReference type="Proteomes" id="UP000271974">
    <property type="component" value="Unassembled WGS sequence"/>
</dbReference>
<keyword evidence="4" id="KW-0812">Transmembrane</keyword>
<comment type="subcellular location">
    <subcellularLocation>
        <location evidence="1">Cell membrane</location>
    </subcellularLocation>
</comment>
<evidence type="ECO:0000256" key="4">
    <source>
        <dbReference type="ARBA" id="ARBA00022692"/>
    </source>
</evidence>
<evidence type="ECO:0000256" key="8">
    <source>
        <dbReference type="ARBA" id="ARBA00023136"/>
    </source>
</evidence>
<sequence>MKGRNSPPPTSSPPPPALPRCLCPGLPMTTLLQHLLKLTIFALLVCPPSLVSPMPVGSSSSGMQQVKQRSNNGSCPSMCECPGDFYVYCQSAGLKDHHVTQIVSQISTSVVLLDLSSNQIAKIQPKAFERLTNLQYLYLSANQIGEIPTEAFRCLFALKQLTLQSNRISAVHEDSFFDLIRIQTIDLSINNLSRIPPNTFSNLKTLEKLHLQHNAISELQANVFSGLTNLELLNISHNAALNFTHNNSFAGLSKLRTLDLSHNSLLEFSGSSFNGLTSLSVLDLGHNLLSDVTFLGNSDALKKGAPVMDFQSTLTELSLAGNRLRRIPSRVFPSLPSLKRLDLSNNSLTVVEPEAFETLLLEKLSLRGNLLVDLDRDAFSGVRRVSELDLAQNRFSAFSARVFDSFRVNSPFSIDLSENKLTYIHSALFREMATLRVLNLSRNEISVVDAGALDDLRILEDLDLSGNRLTSVTPHMVSGPAKSLRKLRLVDNPLEQIQGFSFYQQTDHIRIETEARVESIAPTWVTVTWPYRDGSQLYWSLLVTCDLPSSSLSSTSHHHHHHRRHQAAKHLLPHQKTKP</sequence>
<keyword evidence="6" id="KW-0677">Repeat</keyword>
<keyword evidence="11" id="KW-1185">Reference proteome</keyword>
<dbReference type="PRINTS" id="PR00019">
    <property type="entry name" value="LEURICHRPT"/>
</dbReference>
<keyword evidence="7" id="KW-1133">Transmembrane helix</keyword>
<evidence type="ECO:0000313" key="10">
    <source>
        <dbReference type="EMBL" id="RUS71270.1"/>
    </source>
</evidence>
<evidence type="ECO:0000256" key="9">
    <source>
        <dbReference type="SAM" id="MobiDB-lite"/>
    </source>
</evidence>
<keyword evidence="2" id="KW-1003">Cell membrane</keyword>
<dbReference type="InterPro" id="IPR050333">
    <property type="entry name" value="SLRP"/>
</dbReference>
<dbReference type="SMART" id="SM00369">
    <property type="entry name" value="LRR_TYP"/>
    <property type="match status" value="15"/>
</dbReference>
<dbReference type="PANTHER" id="PTHR45712">
    <property type="entry name" value="AGAP008170-PA"/>
    <property type="match status" value="1"/>
</dbReference>
<dbReference type="PROSITE" id="PS51450">
    <property type="entry name" value="LRR"/>
    <property type="match status" value="5"/>
</dbReference>
<feature type="region of interest" description="Disordered" evidence="9">
    <location>
        <begin position="552"/>
        <end position="579"/>
    </location>
</feature>
<dbReference type="EMBL" id="RQTK01001242">
    <property type="protein sequence ID" value="RUS71270.1"/>
    <property type="molecule type" value="Genomic_DNA"/>
</dbReference>
<evidence type="ECO:0000313" key="11">
    <source>
        <dbReference type="Proteomes" id="UP000271974"/>
    </source>
</evidence>